<protein>
    <submittedName>
        <fullName evidence="9">Uncharacterized protein</fullName>
    </submittedName>
</protein>
<dbReference type="PANTHER" id="PTHR15180">
    <property type="entry name" value="GENERAL TRANSCRIPTION FACTOR 3C POLYPEPTIDE 1"/>
    <property type="match status" value="1"/>
</dbReference>
<keyword evidence="5" id="KW-0539">Nucleus</keyword>
<feature type="domain" description="GTF3C1 extended winged-helix" evidence="8">
    <location>
        <begin position="803"/>
        <end position="910"/>
    </location>
</feature>
<evidence type="ECO:0000256" key="3">
    <source>
        <dbReference type="ARBA" id="ARBA00023125"/>
    </source>
</evidence>
<evidence type="ECO:0000313" key="10">
    <source>
        <dbReference type="Proteomes" id="UP001431783"/>
    </source>
</evidence>
<evidence type="ECO:0000256" key="1">
    <source>
        <dbReference type="ARBA" id="ARBA00004123"/>
    </source>
</evidence>
<dbReference type="InterPro" id="IPR036390">
    <property type="entry name" value="WH_DNA-bd_sf"/>
</dbReference>
<evidence type="ECO:0000259" key="8">
    <source>
        <dbReference type="Pfam" id="PF24101"/>
    </source>
</evidence>
<comment type="caution">
    <text evidence="9">The sequence shown here is derived from an EMBL/GenBank/DDBJ whole genome shotgun (WGS) entry which is preliminary data.</text>
</comment>
<dbReference type="GO" id="GO:0000127">
    <property type="term" value="C:transcription factor TFIIIC complex"/>
    <property type="evidence" value="ECO:0007669"/>
    <property type="project" value="InterPro"/>
</dbReference>
<organism evidence="9 10">
    <name type="scientific">Henosepilachna vigintioctopunctata</name>
    <dbReference type="NCBI Taxonomy" id="420089"/>
    <lineage>
        <taxon>Eukaryota</taxon>
        <taxon>Metazoa</taxon>
        <taxon>Ecdysozoa</taxon>
        <taxon>Arthropoda</taxon>
        <taxon>Hexapoda</taxon>
        <taxon>Insecta</taxon>
        <taxon>Pterygota</taxon>
        <taxon>Neoptera</taxon>
        <taxon>Endopterygota</taxon>
        <taxon>Coleoptera</taxon>
        <taxon>Polyphaga</taxon>
        <taxon>Cucujiformia</taxon>
        <taxon>Coccinelloidea</taxon>
        <taxon>Coccinellidae</taxon>
        <taxon>Epilachninae</taxon>
        <taxon>Epilachnini</taxon>
        <taxon>Henosepilachna</taxon>
    </lineage>
</organism>
<feature type="domain" description="B-block binding subunit of TFIIIC" evidence="7">
    <location>
        <begin position="291"/>
        <end position="365"/>
    </location>
</feature>
<reference evidence="9 10" key="1">
    <citation type="submission" date="2023-03" db="EMBL/GenBank/DDBJ databases">
        <title>Genome insight into feeding habits of ladybird beetles.</title>
        <authorList>
            <person name="Li H.-S."/>
            <person name="Huang Y.-H."/>
            <person name="Pang H."/>
        </authorList>
    </citation>
    <scope>NUCLEOTIDE SEQUENCE [LARGE SCALE GENOMIC DNA]</scope>
    <source>
        <strain evidence="9">SYSU_2023b</strain>
        <tissue evidence="9">Whole body</tissue>
    </source>
</reference>
<evidence type="ECO:0000256" key="5">
    <source>
        <dbReference type="ARBA" id="ARBA00023242"/>
    </source>
</evidence>
<evidence type="ECO:0000256" key="4">
    <source>
        <dbReference type="ARBA" id="ARBA00023163"/>
    </source>
</evidence>
<evidence type="ECO:0000259" key="7">
    <source>
        <dbReference type="Pfam" id="PF04182"/>
    </source>
</evidence>
<dbReference type="InterPro" id="IPR044210">
    <property type="entry name" value="Tfc3-like"/>
</dbReference>
<feature type="region of interest" description="Disordered" evidence="6">
    <location>
        <begin position="1711"/>
        <end position="1733"/>
    </location>
</feature>
<name>A0AAW1UI32_9CUCU</name>
<keyword evidence="10" id="KW-1185">Reference proteome</keyword>
<comment type="subcellular location">
    <subcellularLocation>
        <location evidence="1">Nucleus</location>
    </subcellularLocation>
</comment>
<keyword evidence="3" id="KW-0238">DNA-binding</keyword>
<evidence type="ECO:0000313" key="9">
    <source>
        <dbReference type="EMBL" id="KAK9880506.1"/>
    </source>
</evidence>
<proteinExistence type="predicted"/>
<accession>A0AAW1UI32</accession>
<dbReference type="PANTHER" id="PTHR15180:SF1">
    <property type="entry name" value="GENERAL TRANSCRIPTION FACTOR 3C POLYPEPTIDE 1"/>
    <property type="match status" value="1"/>
</dbReference>
<keyword evidence="2" id="KW-0597">Phosphoprotein</keyword>
<dbReference type="Pfam" id="PF04182">
    <property type="entry name" value="B-block_TFIIIC"/>
    <property type="match status" value="1"/>
</dbReference>
<feature type="compositionally biased region" description="Polar residues" evidence="6">
    <location>
        <begin position="1711"/>
        <end position="1728"/>
    </location>
</feature>
<dbReference type="InterPro" id="IPR007309">
    <property type="entry name" value="TFIIIC_Bblock-bd"/>
</dbReference>
<sequence length="2272" mass="264000">MGKALRPATSLPSKKFIKKFSLKKRAQNILKKQDIIHNYLRNLSSNFGKNTVTRQSLKRKHEPECIDIIPQKQRKTDTEVDAIVENIVQVTENTKFQHQTKCLHSEEEIRDLFYIDELKNSNEHTFHLDWLFHICDEISLEGLDGITIEALWSRMKNISSLPVLLDGKEELFWNLIKFIGDIEYYVLEAPREKLIIYDRNSCVCPDTGIVIEPMASHDIYPYSMVNNSRDKGSCATYDSRNENTDIIVNLTLKEAIQVYGNQLIIVASQSMRDNAIISEISNPNLELVDNEYGLLERVGRSRKFGELTQGRVSILNIIKDSRSIFHIRKSLEKKKLLKKQFFILRSLTAAQNKTGKLLHLPRFYRVQKSKTLMLIEEVVELLRHKPGYSLEFGEFKKYFPRSTGVNKIMKMAEFNKYIRTDIFRPYRYLYPNATTTEWKYKNKDKEKVLRIFQLIDPTVNVSACWDAPDNEQNSDDEFVDDEDPGRKMINSEFLKEVFLFIYNKGIKGVTLQDLEKKIELDYYTIRIAVRKLQAKNVIDSVRSEHGKQRHIIYFARCFHSKISKKLPPPEPLKLPENILKKILKQQADAIANSSSTFGTSRSIFTLPNPNFNERKYFKVGSRPLPFQCGIITNQPFSVEMLIEEEKFDMMNYFRQIFSINLYSEELHTKFFPFVKRKCNKNQVPPLLGEILISYSNDDLPMKFALLNSLIAGTNLNILDILEGKNESVNISDSIDFEALTDDRKSIAFKISQSNSKDYLLGPSPEILLVEKTQDNIDVTIILSTRPKEYVMDYTTYTTFDKKVTSLSLFRINTILNQINLNSIVCDIYKLQKSMVDIESESSESKLGQGKIDKNTLNRILLKLATEGYIKIFKIVMTTPEKFKAQWLITHPRIELNNPLLKTLQERMKLKFFLGLDKNQKVTELLSPFDSYEATSSLNILKEMSNIKPANSYKISRKFGRLLGYQPKFVRLQLLHELLYYLIRDYQPADKMSHSDIEEVLLHYAPEEFREIPPIYRKGIDWKMFISPLPSHKGWGNGWALLCDVILAIPLSLWVKLFHTSLECQELFAYMEHPIKRHYLIKDIPLEFRHVIMYKRRYLQNAVELLYRLCFIGLVQLGPQSPQMKDKIFLYVNEKATLLDTSTSAPSYHKVSPKKYKQITFNFSTRNDVEEYWCQLWTISMNTPLGQRRVMEGKSVAIENAAYKQVLLDALKPKTPEQAKINDTGEVPGDKHGAAGLDSSMWSHIKRNWLWSSKSTKHYEPPIIRKKDINLRNANIAGIQPISIKYRELMNQNRKIYLPNDIDQFEQLEAVTITKRRERASIVHRKISLKKFGSSKKKQYYDAKDKTILKKLGRTFRANWSQKEDRILLICKAASYLLSANSNKELIPFKVIRDVLHILIPKSKDKTTSACIRRILRLWKIDPVMKRIKENVNNLINFMVISKYFSPIIYHTNKSTIYKCPYTPSEITIAYTHLVSYMYQNLTSIEKILQGHLVTLDYLAPDRIDTFSPILIYTEKDNCVSTNPTSEDSIKKCVIRSVLVSFLNSSKMGQNTSYQLFKICTKYPDNLIRSAVWGLKKDQVISLNKKSTLKSSVIRSMPFQLSVSYSHMQKTTYNTLTFHTIYQSYLEIIKENPMFVEVDPSKTLFRYSGLLAKNELATIWSNINYTFNIPEAAFILNPYIKDRTTLITQLAILYQQYLKDLAVKRLQHNPSQSTEAIQTEQQEPASSVTEKNKRLESSRHNVSRLLISLPCLCNKKISENNEPFMKATDEISFNNYLSIFLESLITVAQNMINSIPDGVKILQNLIQRYHRNKILDSTTRILEARVFKIGHLVREFLRSHQLPNIKECFENEFPEKNSKSAEIIRAWLEKTKINAPKCNDDVKIAPLKNQNVHHSFFKCKKPKSDGSVLLAARQDGQSDIIPEVEDIIEGMMLPPDQISRRIPHISELASLLCKDKFAELTEDEKLLDELKNHFIVQYPVLEGFNVENVEELKNMSYLKEVFDTKKKEEFKENVQRHIHIKDPNKLGMLDQIKLNGGNIHDIRITEEIVTYVYNKGSTGCTGELLKEMFADKMKNVNLITIMNILIDMYILIRTGVAEIIFVHNEFASIWLVETFHLSPQENHILQASGKDQLQKLRQKIESRIKSTKQMRVILMPWIRIDGTLNLPLFEKWLTLVLSYCLNHPSCQVTNIFNKFYLIKPVEIFFLLEILQDLNCLKIFVNEMPTTTLFSYRVEKISRPATILDSFKDIYVELHTLSSISMGFYLDREGIEFI</sequence>
<evidence type="ECO:0000256" key="2">
    <source>
        <dbReference type="ARBA" id="ARBA00022553"/>
    </source>
</evidence>
<dbReference type="EMBL" id="JARQZJ010000065">
    <property type="protein sequence ID" value="KAK9880506.1"/>
    <property type="molecule type" value="Genomic_DNA"/>
</dbReference>
<evidence type="ECO:0000256" key="6">
    <source>
        <dbReference type="SAM" id="MobiDB-lite"/>
    </source>
</evidence>
<dbReference type="GO" id="GO:0006384">
    <property type="term" value="P:transcription initiation at RNA polymerase III promoter"/>
    <property type="evidence" value="ECO:0007669"/>
    <property type="project" value="InterPro"/>
</dbReference>
<dbReference type="GO" id="GO:0005634">
    <property type="term" value="C:nucleus"/>
    <property type="evidence" value="ECO:0007669"/>
    <property type="project" value="UniProtKB-SubCell"/>
</dbReference>
<dbReference type="GO" id="GO:0003677">
    <property type="term" value="F:DNA binding"/>
    <property type="evidence" value="ECO:0007669"/>
    <property type="project" value="UniProtKB-KW"/>
</dbReference>
<gene>
    <name evidence="9" type="ORF">WA026_011745</name>
</gene>
<dbReference type="GO" id="GO:0042791">
    <property type="term" value="P:5S class rRNA transcription by RNA polymerase III"/>
    <property type="evidence" value="ECO:0007669"/>
    <property type="project" value="TreeGrafter"/>
</dbReference>
<dbReference type="Pfam" id="PF24101">
    <property type="entry name" value="WHD_GTF3C1"/>
    <property type="match status" value="1"/>
</dbReference>
<dbReference type="Proteomes" id="UP001431783">
    <property type="component" value="Unassembled WGS sequence"/>
</dbReference>
<dbReference type="SUPFAM" id="SSF46785">
    <property type="entry name" value="Winged helix' DNA-binding domain"/>
    <property type="match status" value="1"/>
</dbReference>
<dbReference type="InterPro" id="IPR056467">
    <property type="entry name" value="eWH_GTF3C1"/>
</dbReference>
<keyword evidence="4" id="KW-0804">Transcription</keyword>